<dbReference type="HOGENOM" id="CLU_1497881_0_0_1"/>
<dbReference type="EMBL" id="ABJB010301773">
    <property type="status" value="NOT_ANNOTATED_CDS"/>
    <property type="molecule type" value="Genomic_DNA"/>
</dbReference>
<dbReference type="VEuPathDB" id="VectorBase:ISCP_003462"/>
<evidence type="ECO:0000259" key="4">
    <source>
        <dbReference type="Pfam" id="PF13873"/>
    </source>
</evidence>
<keyword evidence="7" id="KW-1185">Reference proteome</keyword>
<dbReference type="VEuPathDB" id="VectorBase:ISCI012600"/>
<evidence type="ECO:0000256" key="3">
    <source>
        <dbReference type="ARBA" id="ARBA00025466"/>
    </source>
</evidence>
<name>B7QAD4_IXOSC</name>
<accession>B7QAD4</accession>
<dbReference type="AlphaFoldDB" id="B7QAD4"/>
<evidence type="ECO:0000256" key="2">
    <source>
        <dbReference type="ARBA" id="ARBA00016807"/>
    </source>
</evidence>
<dbReference type="Proteomes" id="UP000001555">
    <property type="component" value="Unassembled WGS sequence"/>
</dbReference>
<sequence>MSENGTRRRVRTSAKQFELILDFMERHPNLATSQLDSTYTVRDRKREWLEFANFLNSERLGLRKDPDKWRKALSRLEEKMAKATPADVPAVAAGTRRRASRTSVRQFEVLLDYIEKNPCMVSSRIPTSSTERERHWQVLTERLNSDLMSVPKEKDKWKKVSVPLLRIFLLKLGFGPSEEP</sequence>
<proteinExistence type="predicted"/>
<comment type="subunit">
    <text evidence="1">Self-associates forming complexes of several hundred monomers.</text>
</comment>
<dbReference type="Pfam" id="PF13873">
    <property type="entry name" value="Myb_DNA-bind_5"/>
    <property type="match status" value="1"/>
</dbReference>
<evidence type="ECO:0000313" key="7">
    <source>
        <dbReference type="Proteomes" id="UP000001555"/>
    </source>
</evidence>
<comment type="function">
    <text evidence="3">Involved in transvection phenomena (= synapsis-dependent gene expression), where the synaptic pairing of chromosomes carrying genes with which zeste interacts influences the expression of these genes. Zeste binds to DNA and stimulates transcription from a nearby promoter.</text>
</comment>
<reference evidence="6" key="2">
    <citation type="submission" date="2020-05" db="UniProtKB">
        <authorList>
            <consortium name="EnsemblMetazoa"/>
        </authorList>
    </citation>
    <scope>IDENTIFICATION</scope>
    <source>
        <strain evidence="6">wikel</strain>
    </source>
</reference>
<dbReference type="OrthoDB" id="6513070at2759"/>
<dbReference type="InParanoid" id="B7QAD4"/>
<dbReference type="InterPro" id="IPR028002">
    <property type="entry name" value="Myb_DNA-bind_5"/>
</dbReference>
<protein>
    <recommendedName>
        <fullName evidence="2">Regulatory protein zeste</fullName>
    </recommendedName>
</protein>
<evidence type="ECO:0000313" key="5">
    <source>
        <dbReference type="EMBL" id="EEC15806.1"/>
    </source>
</evidence>
<reference evidence="5 7" key="1">
    <citation type="submission" date="2008-03" db="EMBL/GenBank/DDBJ databases">
        <title>Annotation of Ixodes scapularis.</title>
        <authorList>
            <consortium name="Ixodes scapularis Genome Project Consortium"/>
            <person name="Caler E."/>
            <person name="Hannick L.I."/>
            <person name="Bidwell S."/>
            <person name="Joardar V."/>
            <person name="Thiagarajan M."/>
            <person name="Amedeo P."/>
            <person name="Galinsky K.J."/>
            <person name="Schobel S."/>
            <person name="Inman J."/>
            <person name="Hostetler J."/>
            <person name="Miller J."/>
            <person name="Hammond M."/>
            <person name="Megy K."/>
            <person name="Lawson D."/>
            <person name="Kodira C."/>
            <person name="Sutton G."/>
            <person name="Meyer J."/>
            <person name="Hill C.A."/>
            <person name="Birren B."/>
            <person name="Nene V."/>
            <person name="Collins F."/>
            <person name="Alarcon-Chaidez F."/>
            <person name="Wikel S."/>
            <person name="Strausberg R."/>
        </authorList>
    </citation>
    <scope>NUCLEOTIDE SEQUENCE [LARGE SCALE GENOMIC DNA]</scope>
    <source>
        <strain evidence="7">Wikel</strain>
        <strain evidence="5">Wikel colony</strain>
    </source>
</reference>
<evidence type="ECO:0000256" key="1">
    <source>
        <dbReference type="ARBA" id="ARBA00011764"/>
    </source>
</evidence>
<dbReference type="EMBL" id="DS894007">
    <property type="protein sequence ID" value="EEC15806.1"/>
    <property type="molecule type" value="Genomic_DNA"/>
</dbReference>
<dbReference type="VEuPathDB" id="VectorBase:ISCW012600"/>
<feature type="domain" description="Myb/SANT-like DNA-binding" evidence="4">
    <location>
        <begin position="98"/>
        <end position="159"/>
    </location>
</feature>
<organism>
    <name type="scientific">Ixodes scapularis</name>
    <name type="common">Black-legged tick</name>
    <name type="synonym">Deer tick</name>
    <dbReference type="NCBI Taxonomy" id="6945"/>
    <lineage>
        <taxon>Eukaryota</taxon>
        <taxon>Metazoa</taxon>
        <taxon>Ecdysozoa</taxon>
        <taxon>Arthropoda</taxon>
        <taxon>Chelicerata</taxon>
        <taxon>Arachnida</taxon>
        <taxon>Acari</taxon>
        <taxon>Parasitiformes</taxon>
        <taxon>Ixodida</taxon>
        <taxon>Ixodoidea</taxon>
        <taxon>Ixodidae</taxon>
        <taxon>Ixodinae</taxon>
        <taxon>Ixodes</taxon>
    </lineage>
</organism>
<gene>
    <name evidence="5" type="ORF">IscW_ISCW012600</name>
</gene>
<evidence type="ECO:0000313" key="6">
    <source>
        <dbReference type="EnsemblMetazoa" id="ISCW012600-PA"/>
    </source>
</evidence>
<dbReference type="EnsemblMetazoa" id="ISCW012600-RA">
    <property type="protein sequence ID" value="ISCW012600-PA"/>
    <property type="gene ID" value="ISCW012600"/>
</dbReference>
<dbReference type="PaxDb" id="6945-B7QAD4"/>